<evidence type="ECO:0000256" key="1">
    <source>
        <dbReference type="ARBA" id="ARBA00001965"/>
    </source>
</evidence>
<feature type="domain" description="Intradiol ring-cleavage dioxygenases" evidence="7">
    <location>
        <begin position="130"/>
        <end position="313"/>
    </location>
</feature>
<dbReference type="PANTHER" id="PTHR33711:SF7">
    <property type="entry name" value="INTRADIOL RING-CLEAVAGE DIOXYGENASES DOMAIN-CONTAINING PROTEIN-RELATED"/>
    <property type="match status" value="1"/>
</dbReference>
<gene>
    <name evidence="9" type="ORF">D9757_000540</name>
</gene>
<protein>
    <recommendedName>
        <fullName evidence="11">Hydroxyquinol 1,2-dioxygenase</fullName>
    </recommendedName>
</protein>
<evidence type="ECO:0000256" key="6">
    <source>
        <dbReference type="ARBA" id="ARBA00023004"/>
    </source>
</evidence>
<evidence type="ECO:0000256" key="5">
    <source>
        <dbReference type="ARBA" id="ARBA00023002"/>
    </source>
</evidence>
<keyword evidence="6" id="KW-0408">Iron</keyword>
<sequence>MASKVKITAPADYHTETILEANRRAAEHGIDLSKLPKLTDMTADTITDNVHVINSNCKYCLFQSGTRCSNPTNRATLEFLKETGKMCSDIRHASVPAEFILLSDVLGVSSLVDSLNHAKPPGATEACVLGPFFTEDAHEFQNGESIATEGKGDYMYVHGKILDTNGNPIPGAIIDTWETDGHGLYDTQYADRTEPDCRGRLHSAEDGSYAFRAVVPVSYPIPSDGPVGKLVTNLGRHVFRPAHLHMQVEAQGYEKLTTAWYPRGDPYLYSDAVFGVHTSLIVDLKEVTDKDLALKRGFKEGKPHLELHRDIVLATPEEGSAARKRYTSSLKQ</sequence>
<dbReference type="EMBL" id="JAACJN010000002">
    <property type="protein sequence ID" value="KAF5393350.1"/>
    <property type="molecule type" value="Genomic_DNA"/>
</dbReference>
<dbReference type="PANTHER" id="PTHR33711">
    <property type="entry name" value="DIOXYGENASE, PUTATIVE (AFU_ORTHOLOGUE AFUA_2G02910)-RELATED"/>
    <property type="match status" value="1"/>
</dbReference>
<dbReference type="GO" id="GO:0009712">
    <property type="term" value="P:catechol-containing compound metabolic process"/>
    <property type="evidence" value="ECO:0007669"/>
    <property type="project" value="InterPro"/>
</dbReference>
<keyword evidence="3" id="KW-0479">Metal-binding</keyword>
<dbReference type="AlphaFoldDB" id="A0A8H5MGA5"/>
<evidence type="ECO:0000256" key="2">
    <source>
        <dbReference type="ARBA" id="ARBA00007825"/>
    </source>
</evidence>
<feature type="domain" description="Catechol dioxygenase N-terminal" evidence="8">
    <location>
        <begin position="75"/>
        <end position="124"/>
    </location>
</feature>
<evidence type="ECO:0000256" key="4">
    <source>
        <dbReference type="ARBA" id="ARBA00022964"/>
    </source>
</evidence>
<evidence type="ECO:0000259" key="8">
    <source>
        <dbReference type="Pfam" id="PF04444"/>
    </source>
</evidence>
<reference evidence="9 10" key="1">
    <citation type="journal article" date="2020" name="ISME J.">
        <title>Uncovering the hidden diversity of litter-decomposition mechanisms in mushroom-forming fungi.</title>
        <authorList>
            <person name="Floudas D."/>
            <person name="Bentzer J."/>
            <person name="Ahren D."/>
            <person name="Johansson T."/>
            <person name="Persson P."/>
            <person name="Tunlid A."/>
        </authorList>
    </citation>
    <scope>NUCLEOTIDE SEQUENCE [LARGE SCALE GENOMIC DNA]</scope>
    <source>
        <strain evidence="9 10">CBS 406.79</strain>
    </source>
</reference>
<evidence type="ECO:0008006" key="11">
    <source>
        <dbReference type="Google" id="ProtNLM"/>
    </source>
</evidence>
<comment type="similarity">
    <text evidence="2">Belongs to the intradiol ring-cleavage dioxygenase family.</text>
</comment>
<evidence type="ECO:0000256" key="3">
    <source>
        <dbReference type="ARBA" id="ARBA00022723"/>
    </source>
</evidence>
<evidence type="ECO:0000259" key="7">
    <source>
        <dbReference type="Pfam" id="PF00775"/>
    </source>
</evidence>
<dbReference type="GO" id="GO:0018576">
    <property type="term" value="F:catechol 1,2-dioxygenase activity"/>
    <property type="evidence" value="ECO:0007669"/>
    <property type="project" value="InterPro"/>
</dbReference>
<keyword evidence="10" id="KW-1185">Reference proteome</keyword>
<dbReference type="InterPro" id="IPR000627">
    <property type="entry name" value="Intradiol_dOase_C"/>
</dbReference>
<dbReference type="OrthoDB" id="5238185at2759"/>
<dbReference type="Pfam" id="PF00775">
    <property type="entry name" value="Dioxygenase_C"/>
    <property type="match status" value="1"/>
</dbReference>
<evidence type="ECO:0000313" key="10">
    <source>
        <dbReference type="Proteomes" id="UP000518752"/>
    </source>
</evidence>
<evidence type="ECO:0000313" key="9">
    <source>
        <dbReference type="EMBL" id="KAF5393350.1"/>
    </source>
</evidence>
<organism evidence="9 10">
    <name type="scientific">Collybiopsis confluens</name>
    <dbReference type="NCBI Taxonomy" id="2823264"/>
    <lineage>
        <taxon>Eukaryota</taxon>
        <taxon>Fungi</taxon>
        <taxon>Dikarya</taxon>
        <taxon>Basidiomycota</taxon>
        <taxon>Agaricomycotina</taxon>
        <taxon>Agaricomycetes</taxon>
        <taxon>Agaricomycetidae</taxon>
        <taxon>Agaricales</taxon>
        <taxon>Marasmiineae</taxon>
        <taxon>Omphalotaceae</taxon>
        <taxon>Collybiopsis</taxon>
    </lineage>
</organism>
<keyword evidence="4" id="KW-0223">Dioxygenase</keyword>
<dbReference type="InterPro" id="IPR015889">
    <property type="entry name" value="Intradiol_dOase_core"/>
</dbReference>
<dbReference type="Gene3D" id="2.60.130.10">
    <property type="entry name" value="Aromatic compound dioxygenase"/>
    <property type="match status" value="1"/>
</dbReference>
<comment type="caution">
    <text evidence="9">The sequence shown here is derived from an EMBL/GenBank/DDBJ whole genome shotgun (WGS) entry which is preliminary data.</text>
</comment>
<dbReference type="GO" id="GO:0008199">
    <property type="term" value="F:ferric iron binding"/>
    <property type="evidence" value="ECO:0007669"/>
    <property type="project" value="InterPro"/>
</dbReference>
<keyword evidence="5" id="KW-0560">Oxidoreductase</keyword>
<dbReference type="SUPFAM" id="SSF49482">
    <property type="entry name" value="Aromatic compound dioxygenase"/>
    <property type="match status" value="1"/>
</dbReference>
<dbReference type="InterPro" id="IPR007535">
    <property type="entry name" value="Catechol_dOase_N"/>
</dbReference>
<proteinExistence type="inferred from homology"/>
<accession>A0A8H5MGA5</accession>
<dbReference type="Proteomes" id="UP000518752">
    <property type="component" value="Unassembled WGS sequence"/>
</dbReference>
<name>A0A8H5MGA5_9AGAR</name>
<dbReference type="InterPro" id="IPR050770">
    <property type="entry name" value="Intradiol_RC_Dioxygenase"/>
</dbReference>
<dbReference type="Pfam" id="PF04444">
    <property type="entry name" value="Dioxygenase_N"/>
    <property type="match status" value="1"/>
</dbReference>
<comment type="cofactor">
    <cofactor evidence="1">
        <name>Fe(3+)</name>
        <dbReference type="ChEBI" id="CHEBI:29034"/>
    </cofactor>
</comment>